<keyword evidence="3" id="KW-0285">Flavoprotein</keyword>
<dbReference type="SUPFAM" id="SSF51679">
    <property type="entry name" value="Bacterial luciferase-like"/>
    <property type="match status" value="1"/>
</dbReference>
<sequence length="364" mass="40201">MNFHWFLPTDGDGHYLGTDHLSREGNISYYTQIVQALDRLGFEGVLVPTGKTCEDPWVVASALTQMTERLKFLIAIRPSIMSPTVAARMASAFQRLSNGRLLLNVVTGGDSKQLAGDGVYLSKEDRYEATDEYLRVFKDLMKGEKVTFNGKYVQVTDAEVLYHSSDQPIPLYFGGSSAPALDIAAKHIDQYLTWGEPPKMAKEKIDQVKSLSTDQGRELGYGMRIHIIVRETDEEAWDAAEKLLTYVSEEQIASARKAFGEAESEGQRRMAGLTSSKELEVSPNLWAGVGLVRGGAGTALVGSPQTVAARLREYEELGITSFIMSGYPHLEEAYRVAELLFPILKPDATHSNRSANLYGKAYSS</sequence>
<comment type="similarity">
    <text evidence="1">Belongs to the SsuD family.</text>
</comment>
<evidence type="ECO:0000259" key="7">
    <source>
        <dbReference type="Pfam" id="PF00296"/>
    </source>
</evidence>
<name>A0ABU9VDS9_9BACI</name>
<dbReference type="InterPro" id="IPR036661">
    <property type="entry name" value="Luciferase-like_sf"/>
</dbReference>
<keyword evidence="4" id="KW-0288">FMN</keyword>
<dbReference type="EMBL" id="JBCITK010000001">
    <property type="protein sequence ID" value="MEN0641983.1"/>
    <property type="molecule type" value="Genomic_DNA"/>
</dbReference>
<reference evidence="8 9" key="1">
    <citation type="submission" date="2024-03" db="EMBL/GenBank/DDBJ databases">
        <title>Bacilli Hybrid Assemblies.</title>
        <authorList>
            <person name="Kovac J."/>
        </authorList>
    </citation>
    <scope>NUCLEOTIDE SEQUENCE [LARGE SCALE GENOMIC DNA]</scope>
    <source>
        <strain evidence="8 9">FSL R7-0666</strain>
    </source>
</reference>
<dbReference type="InterPro" id="IPR011251">
    <property type="entry name" value="Luciferase-like_dom"/>
</dbReference>
<keyword evidence="9" id="KW-1185">Reference proteome</keyword>
<accession>A0ABU9VDS9</accession>
<evidence type="ECO:0000256" key="3">
    <source>
        <dbReference type="ARBA" id="ARBA00022630"/>
    </source>
</evidence>
<dbReference type="Gene3D" id="3.20.20.30">
    <property type="entry name" value="Luciferase-like domain"/>
    <property type="match status" value="1"/>
</dbReference>
<dbReference type="RefSeq" id="WP_343129148.1">
    <property type="nucleotide sequence ID" value="NZ_JBCITK010000001.1"/>
</dbReference>
<dbReference type="Proteomes" id="UP001418796">
    <property type="component" value="Unassembled WGS sequence"/>
</dbReference>
<evidence type="ECO:0000256" key="1">
    <source>
        <dbReference type="ARBA" id="ARBA00007044"/>
    </source>
</evidence>
<dbReference type="CDD" id="cd01094">
    <property type="entry name" value="Alkanesulfonate_monoxygenase"/>
    <property type="match status" value="1"/>
</dbReference>
<dbReference type="InterPro" id="IPR019911">
    <property type="entry name" value="Alkanesulphonate_mOase_FMN-dep"/>
</dbReference>
<dbReference type="EC" id="1.14.14.5" evidence="2"/>
<dbReference type="Pfam" id="PF00296">
    <property type="entry name" value="Bac_luciferase"/>
    <property type="match status" value="1"/>
</dbReference>
<evidence type="ECO:0000256" key="2">
    <source>
        <dbReference type="ARBA" id="ARBA00012113"/>
    </source>
</evidence>
<gene>
    <name evidence="8" type="primary">ssuD</name>
    <name evidence="8" type="ORF">MKY91_02255</name>
</gene>
<comment type="caution">
    <text evidence="8">The sequence shown here is derived from an EMBL/GenBank/DDBJ whole genome shotgun (WGS) entry which is preliminary data.</text>
</comment>
<dbReference type="PANTHER" id="PTHR42847:SF4">
    <property type="entry name" value="ALKANESULFONATE MONOOXYGENASE-RELATED"/>
    <property type="match status" value="1"/>
</dbReference>
<keyword evidence="5 8" id="KW-0560">Oxidoreductase</keyword>
<feature type="domain" description="Luciferase-like" evidence="7">
    <location>
        <begin position="1"/>
        <end position="320"/>
    </location>
</feature>
<evidence type="ECO:0000256" key="6">
    <source>
        <dbReference type="ARBA" id="ARBA00023033"/>
    </source>
</evidence>
<dbReference type="PANTHER" id="PTHR42847">
    <property type="entry name" value="ALKANESULFONATE MONOOXYGENASE"/>
    <property type="match status" value="1"/>
</dbReference>
<keyword evidence="6 8" id="KW-0503">Monooxygenase</keyword>
<evidence type="ECO:0000313" key="9">
    <source>
        <dbReference type="Proteomes" id="UP001418796"/>
    </source>
</evidence>
<evidence type="ECO:0000313" key="8">
    <source>
        <dbReference type="EMBL" id="MEN0641983.1"/>
    </source>
</evidence>
<dbReference type="InterPro" id="IPR050172">
    <property type="entry name" value="SsuD_RutA_monooxygenase"/>
</dbReference>
<dbReference type="NCBIfam" id="NF001939">
    <property type="entry name" value="PRK00719.1"/>
    <property type="match status" value="1"/>
</dbReference>
<dbReference type="GO" id="GO:0008726">
    <property type="term" value="F:alkanesulfonate monooxygenase activity"/>
    <property type="evidence" value="ECO:0007669"/>
    <property type="project" value="UniProtKB-EC"/>
</dbReference>
<organism evidence="8 9">
    <name type="scientific">Alkalicoccobacillus gibsonii</name>
    <dbReference type="NCBI Taxonomy" id="79881"/>
    <lineage>
        <taxon>Bacteria</taxon>
        <taxon>Bacillati</taxon>
        <taxon>Bacillota</taxon>
        <taxon>Bacilli</taxon>
        <taxon>Bacillales</taxon>
        <taxon>Bacillaceae</taxon>
        <taxon>Alkalicoccobacillus</taxon>
    </lineage>
</organism>
<evidence type="ECO:0000256" key="4">
    <source>
        <dbReference type="ARBA" id="ARBA00022643"/>
    </source>
</evidence>
<proteinExistence type="inferred from homology"/>
<evidence type="ECO:0000256" key="5">
    <source>
        <dbReference type="ARBA" id="ARBA00023002"/>
    </source>
</evidence>
<protein>
    <recommendedName>
        <fullName evidence="2">alkanesulfonate monooxygenase</fullName>
        <ecNumber evidence="2">1.14.14.5</ecNumber>
    </recommendedName>
</protein>
<dbReference type="NCBIfam" id="TIGR03565">
    <property type="entry name" value="alk_sulf_monoox"/>
    <property type="match status" value="1"/>
</dbReference>